<sequence length="192" mass="22702">MQPNFEDQTGEYISNFCKILEKHTSKWSSLLKESAKPLRALINYCEQLRHVEQANIKYIDNFEELKEKLLFKISEGIEEEIILIKNIINQLNLSNQEIKNKLHILEKSTINLDWEEKSDLLKGTAFQPPLTRILQEGLDFVNYFSDNYKLINEHFKKLDPRNEESIKRFESALQVELKNKIVIDFLALVQYI</sequence>
<protein>
    <submittedName>
        <fullName evidence="2">Uncharacterized protein</fullName>
    </submittedName>
</protein>
<dbReference type="AlphaFoldDB" id="A0A9N9THH2"/>
<keyword evidence="3" id="KW-1185">Reference proteome</keyword>
<proteinExistence type="predicted"/>
<dbReference type="Pfam" id="PF15011">
    <property type="entry name" value="CA109-like"/>
    <property type="match status" value="1"/>
</dbReference>
<dbReference type="Proteomes" id="UP001153712">
    <property type="component" value="Chromosome 1"/>
</dbReference>
<keyword evidence="1" id="KW-0175">Coiled coil</keyword>
<dbReference type="OrthoDB" id="6605214at2759"/>
<reference evidence="2" key="1">
    <citation type="submission" date="2022-01" db="EMBL/GenBank/DDBJ databases">
        <authorList>
            <person name="King R."/>
        </authorList>
    </citation>
    <scope>NUCLEOTIDE SEQUENCE</scope>
</reference>
<organism evidence="2 3">
    <name type="scientific">Phyllotreta striolata</name>
    <name type="common">Striped flea beetle</name>
    <name type="synonym">Crioceris striolata</name>
    <dbReference type="NCBI Taxonomy" id="444603"/>
    <lineage>
        <taxon>Eukaryota</taxon>
        <taxon>Metazoa</taxon>
        <taxon>Ecdysozoa</taxon>
        <taxon>Arthropoda</taxon>
        <taxon>Hexapoda</taxon>
        <taxon>Insecta</taxon>
        <taxon>Pterygota</taxon>
        <taxon>Neoptera</taxon>
        <taxon>Endopterygota</taxon>
        <taxon>Coleoptera</taxon>
        <taxon>Polyphaga</taxon>
        <taxon>Cucujiformia</taxon>
        <taxon>Chrysomeloidea</taxon>
        <taxon>Chrysomelidae</taxon>
        <taxon>Galerucinae</taxon>
        <taxon>Alticini</taxon>
        <taxon>Phyllotreta</taxon>
    </lineage>
</organism>
<accession>A0A9N9THH2</accession>
<name>A0A9N9THH2_PHYSR</name>
<dbReference type="InterPro" id="IPR029159">
    <property type="entry name" value="CA109-like"/>
</dbReference>
<evidence type="ECO:0000313" key="3">
    <source>
        <dbReference type="Proteomes" id="UP001153712"/>
    </source>
</evidence>
<dbReference type="EMBL" id="OU900094">
    <property type="protein sequence ID" value="CAG9853895.1"/>
    <property type="molecule type" value="Genomic_DNA"/>
</dbReference>
<feature type="coiled-coil region" evidence="1">
    <location>
        <begin position="48"/>
        <end position="108"/>
    </location>
</feature>
<evidence type="ECO:0000256" key="1">
    <source>
        <dbReference type="SAM" id="Coils"/>
    </source>
</evidence>
<gene>
    <name evidence="2" type="ORF">PHYEVI_LOCUS362</name>
</gene>
<evidence type="ECO:0000313" key="2">
    <source>
        <dbReference type="EMBL" id="CAG9853895.1"/>
    </source>
</evidence>